<dbReference type="PANTHER" id="PTHR32063">
    <property type="match status" value="1"/>
</dbReference>
<evidence type="ECO:0008006" key="4">
    <source>
        <dbReference type="Google" id="ProtNLM"/>
    </source>
</evidence>
<feature type="transmembrane region" description="Helical" evidence="1">
    <location>
        <begin position="446"/>
        <end position="470"/>
    </location>
</feature>
<feature type="transmembrane region" description="Helical" evidence="1">
    <location>
        <begin position="391"/>
        <end position="412"/>
    </location>
</feature>
<evidence type="ECO:0000256" key="1">
    <source>
        <dbReference type="SAM" id="Phobius"/>
    </source>
</evidence>
<dbReference type="Gene3D" id="3.30.70.1440">
    <property type="entry name" value="Multidrug efflux transporter AcrB pore domain"/>
    <property type="match status" value="1"/>
</dbReference>
<dbReference type="PRINTS" id="PR00702">
    <property type="entry name" value="ACRIFLAVINRP"/>
</dbReference>
<evidence type="ECO:0000313" key="3">
    <source>
        <dbReference type="Proteomes" id="UP000229344"/>
    </source>
</evidence>
<feature type="transmembrane region" description="Helical" evidence="1">
    <location>
        <begin position="343"/>
        <end position="360"/>
    </location>
</feature>
<keyword evidence="1" id="KW-0472">Membrane</keyword>
<protein>
    <recommendedName>
        <fullName evidence="4">AcrB/AcrD/AcrF family protein</fullName>
    </recommendedName>
</protein>
<dbReference type="GO" id="GO:0005886">
    <property type="term" value="C:plasma membrane"/>
    <property type="evidence" value="ECO:0007669"/>
    <property type="project" value="TreeGrafter"/>
</dbReference>
<sequence length="1034" mass="112253">MYKLWQFFILNNRFSYLMMVALTGFGILSLFLIPKESAPEVQIPIGVVSVLLPGAPAADIESLVTNEIERGIAGSLENVKSITSTSRESVSVVTVEFEDSADIDVAIQDLKDKIDTIKPNLPTDAEDPVVSEVNFVDQPVMTVALSANLTDAELTALTDTLEVEVENVSGVSRMEKSGVRDREVTVVADQASLQRYDMSVIDILNGIRSANSTFPVGQIENDGVNYNIAFEGDIADSTEIAGIVIGIRGGQPVYVRDVAKIDDGLGPTVTLSRLSVDGKPSVHAASFSVYKQRGGDITRITGAVNDRLSELQKPGELLDGITVVTVLDSGKDIKTDLTRLSRSGVQTVILVIIVLVLAIGWREGFVAGSAIPLSFLIGFIGLYLSGNTINFVSLFALILAIGILVDSAIVMVEGINRRMKEDPHIDKSKAALETIREFSTPLISGTLTTVAMFSGLFLISGVTGQFIGAIPFTINFILFASLLVALGFVPLIASTVLRRRSETNFEKRQIAYSHKLETWYRSKLSLIIGNKKNERKFLWIIGIALIVALALPITGVVKVIFFEQSDIDWIYAEVELPQGSTRAETDVAVRRVEEYLYQEPDVASFVTTVGQAAVYGGNGGTTDEKFGNMFITLKPDRKDTSTDVVERLRGTFSEIRDVTVTVDQPSDGPPTGSELGYRFLGDDLAELTELANKGAIILKDISGTTNVVTSTNNNSTEFVLTLNKQKASALGLSPQLISQTLRAAVYGMTATSLTTLDSDIDVIVKLDLTQSGALTSDATNIANLETLKNIQFITPSGETVLLSSFADVSLRESSNVISHDEQRRVVSLSGGITADGNIATINAEFEKRLREEINIPSDVTIEIGGQTEESNKAFMEMFLALIVGVILMLAVLVLQFNSFRHTFYVLSILPFSLIGIMAGLAITQLPLSFPSIMGFIALSGIVVNNSILLIDMMNENRRKYPDRDLLENIMNAASSRLRPILLTTLTTVIGMIPLTYASDLWSPLAWAIMFGLTFSVVITLVLIPVIYHRNPGKI</sequence>
<dbReference type="AlphaFoldDB" id="A0A2H0UF37"/>
<dbReference type="Gene3D" id="3.30.70.1320">
    <property type="entry name" value="Multidrug efflux transporter AcrB pore domain like"/>
    <property type="match status" value="1"/>
</dbReference>
<dbReference type="InterPro" id="IPR001036">
    <property type="entry name" value="Acrflvin-R"/>
</dbReference>
<feature type="transmembrane region" description="Helical" evidence="1">
    <location>
        <begin position="877"/>
        <end position="896"/>
    </location>
</feature>
<name>A0A2H0UF37_9BACT</name>
<dbReference type="Gene3D" id="1.20.1640.10">
    <property type="entry name" value="Multidrug efflux transporter AcrB transmembrane domain"/>
    <property type="match status" value="2"/>
</dbReference>
<dbReference type="Gene3D" id="3.30.70.1430">
    <property type="entry name" value="Multidrug efflux transporter AcrB pore domain"/>
    <property type="match status" value="2"/>
</dbReference>
<feature type="transmembrane region" description="Helical" evidence="1">
    <location>
        <begin position="929"/>
        <end position="950"/>
    </location>
</feature>
<dbReference type="PANTHER" id="PTHR32063:SF24">
    <property type="entry name" value="CATION EFFLUX SYSTEM (ACRB_ACRD_ACRF FAMILY)"/>
    <property type="match status" value="1"/>
</dbReference>
<gene>
    <name evidence="2" type="ORF">COU16_01675</name>
</gene>
<dbReference type="SUPFAM" id="SSF82866">
    <property type="entry name" value="Multidrug efflux transporter AcrB transmembrane domain"/>
    <property type="match status" value="2"/>
</dbReference>
<reference evidence="3" key="1">
    <citation type="submission" date="2017-09" db="EMBL/GenBank/DDBJ databases">
        <title>Depth-based differentiation of microbial function through sediment-hosted aquifers and enrichment of novel symbionts in the deep terrestrial subsurface.</title>
        <authorList>
            <person name="Probst A.J."/>
            <person name="Ladd B."/>
            <person name="Jarett J.K."/>
            <person name="Geller-Mcgrath D.E."/>
            <person name="Sieber C.M.K."/>
            <person name="Emerson J.B."/>
            <person name="Anantharaman K."/>
            <person name="Thomas B.C."/>
            <person name="Malmstrom R."/>
            <person name="Stieglmeier M."/>
            <person name="Klingl A."/>
            <person name="Woyke T."/>
            <person name="Ryan C.M."/>
            <person name="Banfield J.F."/>
        </authorList>
    </citation>
    <scope>NUCLEOTIDE SEQUENCE [LARGE SCALE GENOMIC DNA]</scope>
</reference>
<feature type="transmembrane region" description="Helical" evidence="1">
    <location>
        <begin position="537"/>
        <end position="561"/>
    </location>
</feature>
<dbReference type="GO" id="GO:0042910">
    <property type="term" value="F:xenobiotic transmembrane transporter activity"/>
    <property type="evidence" value="ECO:0007669"/>
    <property type="project" value="TreeGrafter"/>
</dbReference>
<dbReference type="Gene3D" id="3.30.2090.10">
    <property type="entry name" value="Multidrug efflux transporter AcrB TolC docking domain, DN and DC subdomains"/>
    <property type="match status" value="2"/>
</dbReference>
<comment type="caution">
    <text evidence="2">The sequence shown here is derived from an EMBL/GenBank/DDBJ whole genome shotgun (WGS) entry which is preliminary data.</text>
</comment>
<dbReference type="SUPFAM" id="SSF82714">
    <property type="entry name" value="Multidrug efflux transporter AcrB TolC docking domain, DN and DC subdomains"/>
    <property type="match status" value="2"/>
</dbReference>
<feature type="transmembrane region" description="Helical" evidence="1">
    <location>
        <begin position="1004"/>
        <end position="1027"/>
    </location>
</feature>
<accession>A0A2H0UF37</accession>
<feature type="transmembrane region" description="Helical" evidence="1">
    <location>
        <begin position="980"/>
        <end position="998"/>
    </location>
</feature>
<feature type="transmembrane region" description="Helical" evidence="1">
    <location>
        <begin position="14"/>
        <end position="33"/>
    </location>
</feature>
<dbReference type="InterPro" id="IPR027463">
    <property type="entry name" value="AcrB_DN_DC_subdom"/>
</dbReference>
<dbReference type="Proteomes" id="UP000229344">
    <property type="component" value="Unassembled WGS sequence"/>
</dbReference>
<dbReference type="SUPFAM" id="SSF82693">
    <property type="entry name" value="Multidrug efflux transporter AcrB pore domain, PN1, PN2, PC1 and PC2 subdomains"/>
    <property type="match status" value="3"/>
</dbReference>
<keyword evidence="1" id="KW-1133">Transmembrane helix</keyword>
<feature type="transmembrane region" description="Helical" evidence="1">
    <location>
        <begin position="476"/>
        <end position="497"/>
    </location>
</feature>
<evidence type="ECO:0000313" key="2">
    <source>
        <dbReference type="EMBL" id="PIR84286.1"/>
    </source>
</evidence>
<proteinExistence type="predicted"/>
<dbReference type="Pfam" id="PF00873">
    <property type="entry name" value="ACR_tran"/>
    <property type="match status" value="1"/>
</dbReference>
<dbReference type="EMBL" id="PFBI01000006">
    <property type="protein sequence ID" value="PIR84286.1"/>
    <property type="molecule type" value="Genomic_DNA"/>
</dbReference>
<feature type="transmembrane region" description="Helical" evidence="1">
    <location>
        <begin position="365"/>
        <end position="385"/>
    </location>
</feature>
<organism evidence="2 3">
    <name type="scientific">Candidatus Kaiserbacteria bacterium CG10_big_fil_rev_8_21_14_0_10_47_16</name>
    <dbReference type="NCBI Taxonomy" id="1974608"/>
    <lineage>
        <taxon>Bacteria</taxon>
        <taxon>Candidatus Kaiseribacteriota</taxon>
    </lineage>
</organism>
<keyword evidence="1" id="KW-0812">Transmembrane</keyword>
<feature type="transmembrane region" description="Helical" evidence="1">
    <location>
        <begin position="903"/>
        <end position="923"/>
    </location>
</feature>